<dbReference type="InterPro" id="IPR007138">
    <property type="entry name" value="ABM_dom"/>
</dbReference>
<gene>
    <name evidence="2" type="ORF">FNJ87_10450</name>
</gene>
<reference evidence="2 3" key="1">
    <citation type="submission" date="2020-11" db="EMBL/GenBank/DDBJ databases">
        <title>P. mediterranea TC4 genome.</title>
        <authorList>
            <person name="Molmeret M."/>
        </authorList>
    </citation>
    <scope>NUCLEOTIDE SEQUENCE [LARGE SCALE GENOMIC DNA]</scope>
    <source>
        <strain evidence="2 3">TC4</strain>
    </source>
</reference>
<accession>A0ABS0A5T6</accession>
<evidence type="ECO:0000259" key="1">
    <source>
        <dbReference type="PROSITE" id="PS51725"/>
    </source>
</evidence>
<keyword evidence="2" id="KW-0560">Oxidoreductase</keyword>
<dbReference type="EMBL" id="JADKYU010000533">
    <property type="protein sequence ID" value="MBF4984735.1"/>
    <property type="molecule type" value="Genomic_DNA"/>
</dbReference>
<dbReference type="Gene3D" id="3.30.70.100">
    <property type="match status" value="1"/>
</dbReference>
<protein>
    <submittedName>
        <fullName evidence="2">Antibiotic biosynthesis monooxygenase</fullName>
    </submittedName>
</protein>
<dbReference type="Proteomes" id="UP001194729">
    <property type="component" value="Unassembled WGS sequence"/>
</dbReference>
<dbReference type="PROSITE" id="PS51725">
    <property type="entry name" value="ABM"/>
    <property type="match status" value="1"/>
</dbReference>
<keyword evidence="3" id="KW-1185">Reference proteome</keyword>
<evidence type="ECO:0000313" key="3">
    <source>
        <dbReference type="Proteomes" id="UP001194729"/>
    </source>
</evidence>
<evidence type="ECO:0000313" key="2">
    <source>
        <dbReference type="EMBL" id="MBF4984735.1"/>
    </source>
</evidence>
<feature type="domain" description="ABM" evidence="1">
    <location>
        <begin position="2"/>
        <end position="91"/>
    </location>
</feature>
<dbReference type="InterPro" id="IPR011008">
    <property type="entry name" value="Dimeric_a/b-barrel"/>
</dbReference>
<comment type="caution">
    <text evidence="2">The sequence shown here is derived from an EMBL/GenBank/DDBJ whole genome shotgun (WGS) entry which is preliminary data.</text>
</comment>
<sequence>MIVRIVRMHFRPDAVAAFEELFDIHKEQIRSQDGCSLLELYQDKEDHCSFYTYSYWKSEEALNNYRHSALFSEVWPATKALFDQKPTANSLNKIHSLL</sequence>
<name>A0ABS0A5T6_9FLAO</name>
<dbReference type="Pfam" id="PF03992">
    <property type="entry name" value="ABM"/>
    <property type="match status" value="1"/>
</dbReference>
<keyword evidence="2" id="KW-0503">Monooxygenase</keyword>
<dbReference type="SUPFAM" id="SSF54909">
    <property type="entry name" value="Dimeric alpha+beta barrel"/>
    <property type="match status" value="1"/>
</dbReference>
<organism evidence="2 3">
    <name type="scientific">Nonlabens mediterrranea</name>
    <dbReference type="NCBI Taxonomy" id="1419947"/>
    <lineage>
        <taxon>Bacteria</taxon>
        <taxon>Pseudomonadati</taxon>
        <taxon>Bacteroidota</taxon>
        <taxon>Flavobacteriia</taxon>
        <taxon>Flavobacteriales</taxon>
        <taxon>Flavobacteriaceae</taxon>
        <taxon>Nonlabens</taxon>
    </lineage>
</organism>
<proteinExistence type="predicted"/>
<dbReference type="GO" id="GO:0004497">
    <property type="term" value="F:monooxygenase activity"/>
    <property type="evidence" value="ECO:0007669"/>
    <property type="project" value="UniProtKB-KW"/>
</dbReference>